<name>A0AA88GH14_NAELO</name>
<keyword evidence="2" id="KW-0812">Transmembrane</keyword>
<dbReference type="RefSeq" id="XP_044546516.1">
    <property type="nucleotide sequence ID" value="XM_044697353.1"/>
</dbReference>
<dbReference type="GeneID" id="68099847"/>
<dbReference type="Proteomes" id="UP000816034">
    <property type="component" value="Unassembled WGS sequence"/>
</dbReference>
<proteinExistence type="predicted"/>
<reference evidence="3 4" key="1">
    <citation type="journal article" date="2018" name="BMC Genomics">
        <title>The genome of Naegleria lovaniensis, the basis for a comparative approach to unravel pathogenicity factors of the human pathogenic amoeba N. fowleri.</title>
        <authorList>
            <person name="Liechti N."/>
            <person name="Schurch N."/>
            <person name="Bruggmann R."/>
            <person name="Wittwer M."/>
        </authorList>
    </citation>
    <scope>NUCLEOTIDE SEQUENCE [LARGE SCALE GENOMIC DNA]</scope>
    <source>
        <strain evidence="3 4">ATCC 30569</strain>
    </source>
</reference>
<keyword evidence="2" id="KW-0472">Membrane</keyword>
<keyword evidence="2" id="KW-1133">Transmembrane helix</keyword>
<dbReference type="EMBL" id="PYSW02000029">
    <property type="protein sequence ID" value="KAG2379254.1"/>
    <property type="molecule type" value="Genomic_DNA"/>
</dbReference>
<evidence type="ECO:0000256" key="2">
    <source>
        <dbReference type="SAM" id="Phobius"/>
    </source>
</evidence>
<dbReference type="AlphaFoldDB" id="A0AA88GH14"/>
<sequence length="278" mass="31656">MVNHAIGKTRHGTPQRHYWSRYLHSKKRLLDQSKGLGVKSTLKPMDLEKQFTTLTHLLYDTKVKEKDLEEHTYSLFHEDITFTDPWQTITGKQPFITQLKGFHAAIFFDFKIEQIAVQMSENEQGGRVLIDGWMNLNQFRWITGTYPLRTILVYDFVMTGDGSKFLITDLEEMWSLADMIEQAPFIGWFYHFFRYGAGMFFTVFFMMCSLLVGWYHTLCGGEGGIENKLSSACSTCSGLVQKIQKVTASYCPSSSASSTGDSSSKETTSGTIQSSTKK</sequence>
<comment type="caution">
    <text evidence="3">The sequence shown here is derived from an EMBL/GenBank/DDBJ whole genome shotgun (WGS) entry which is preliminary data.</text>
</comment>
<gene>
    <name evidence="3" type="ORF">C9374_007393</name>
</gene>
<feature type="transmembrane region" description="Helical" evidence="2">
    <location>
        <begin position="192"/>
        <end position="215"/>
    </location>
</feature>
<organism evidence="3 4">
    <name type="scientific">Naegleria lovaniensis</name>
    <name type="common">Amoeba</name>
    <dbReference type="NCBI Taxonomy" id="51637"/>
    <lineage>
        <taxon>Eukaryota</taxon>
        <taxon>Discoba</taxon>
        <taxon>Heterolobosea</taxon>
        <taxon>Tetramitia</taxon>
        <taxon>Eutetramitia</taxon>
        <taxon>Vahlkampfiidae</taxon>
        <taxon>Naegleria</taxon>
    </lineage>
</organism>
<dbReference type="SUPFAM" id="SSF54427">
    <property type="entry name" value="NTF2-like"/>
    <property type="match status" value="1"/>
</dbReference>
<evidence type="ECO:0000313" key="3">
    <source>
        <dbReference type="EMBL" id="KAG2379254.1"/>
    </source>
</evidence>
<evidence type="ECO:0000256" key="1">
    <source>
        <dbReference type="SAM" id="MobiDB-lite"/>
    </source>
</evidence>
<feature type="region of interest" description="Disordered" evidence="1">
    <location>
        <begin position="252"/>
        <end position="278"/>
    </location>
</feature>
<accession>A0AA88GH14</accession>
<dbReference type="InterPro" id="IPR032710">
    <property type="entry name" value="NTF2-like_dom_sf"/>
</dbReference>
<dbReference type="Gene3D" id="3.10.450.50">
    <property type="match status" value="1"/>
</dbReference>
<evidence type="ECO:0000313" key="4">
    <source>
        <dbReference type="Proteomes" id="UP000816034"/>
    </source>
</evidence>
<protein>
    <submittedName>
        <fullName evidence="3">Uncharacterized protein</fullName>
    </submittedName>
</protein>
<keyword evidence="4" id="KW-1185">Reference proteome</keyword>
<feature type="compositionally biased region" description="Low complexity" evidence="1">
    <location>
        <begin position="253"/>
        <end position="271"/>
    </location>
</feature>